<evidence type="ECO:0000256" key="1">
    <source>
        <dbReference type="ARBA" id="ARBA00022722"/>
    </source>
</evidence>
<dbReference type="EMBL" id="MNAD01000920">
    <property type="protein sequence ID" value="OJT09398.1"/>
    <property type="molecule type" value="Genomic_DNA"/>
</dbReference>
<comment type="caution">
    <text evidence="5">The sequence shown here is derived from an EMBL/GenBank/DDBJ whole genome shotgun (WGS) entry which is preliminary data.</text>
</comment>
<dbReference type="OrthoDB" id="2959108at2759"/>
<keyword evidence="5" id="KW-0255">Endonuclease</keyword>
<dbReference type="PANTHER" id="PTHR11081:SF75">
    <property type="entry name" value="ENDONUCLEASE, PUTATIVE (AFU_ORTHOLOGUE AFUA_3G13260)-RELATED"/>
    <property type="match status" value="1"/>
</dbReference>
<evidence type="ECO:0000259" key="3">
    <source>
        <dbReference type="SMART" id="SM00484"/>
    </source>
</evidence>
<dbReference type="CDD" id="cd09870">
    <property type="entry name" value="PIN_YEN1"/>
    <property type="match status" value="1"/>
</dbReference>
<dbReference type="AlphaFoldDB" id="A0A1M2VPA4"/>
<gene>
    <name evidence="5" type="ORF">TRAPUB_14122</name>
</gene>
<feature type="domain" description="XPG-I" evidence="3">
    <location>
        <begin position="120"/>
        <end position="192"/>
    </location>
</feature>
<dbReference type="InterPro" id="IPR036279">
    <property type="entry name" value="5-3_exonuclease_C_sf"/>
</dbReference>
<accession>A0A1M2VPA4</accession>
<keyword evidence="1" id="KW-0540">Nuclease</keyword>
<dbReference type="SMART" id="SM00484">
    <property type="entry name" value="XPGI"/>
    <property type="match status" value="1"/>
</dbReference>
<dbReference type="InterPro" id="IPR006085">
    <property type="entry name" value="XPG_DNA_repair_N"/>
</dbReference>
<dbReference type="OMA" id="CELYFAW"/>
<protein>
    <submittedName>
        <fullName evidence="5">Flap endonuclease GEN-like protein</fullName>
    </submittedName>
</protein>
<evidence type="ECO:0000313" key="6">
    <source>
        <dbReference type="Proteomes" id="UP000184267"/>
    </source>
</evidence>
<keyword evidence="6" id="KW-1185">Reference proteome</keyword>
<dbReference type="GO" id="GO:0006281">
    <property type="term" value="P:DNA repair"/>
    <property type="evidence" value="ECO:0007669"/>
    <property type="project" value="UniProtKB-ARBA"/>
</dbReference>
<name>A0A1M2VPA4_TRAPU</name>
<evidence type="ECO:0000256" key="2">
    <source>
        <dbReference type="ARBA" id="ARBA00022801"/>
    </source>
</evidence>
<dbReference type="SMART" id="SM00485">
    <property type="entry name" value="XPGN"/>
    <property type="match status" value="1"/>
</dbReference>
<dbReference type="Pfam" id="PF00752">
    <property type="entry name" value="XPG_N"/>
    <property type="match status" value="1"/>
</dbReference>
<dbReference type="PRINTS" id="PR00853">
    <property type="entry name" value="XPGRADSUPER"/>
</dbReference>
<dbReference type="STRING" id="154538.A0A1M2VPA4"/>
<dbReference type="Pfam" id="PF00867">
    <property type="entry name" value="XPG_I"/>
    <property type="match status" value="1"/>
</dbReference>
<dbReference type="Gene3D" id="3.40.50.1010">
    <property type="entry name" value="5'-nuclease"/>
    <property type="match status" value="2"/>
</dbReference>
<reference evidence="5 6" key="1">
    <citation type="submission" date="2016-10" db="EMBL/GenBank/DDBJ databases">
        <title>Genome sequence of the basidiomycete white-rot fungus Trametes pubescens.</title>
        <authorList>
            <person name="Makela M.R."/>
            <person name="Granchi Z."/>
            <person name="Peng M."/>
            <person name="De Vries R.P."/>
            <person name="Grigoriev I."/>
            <person name="Riley R."/>
            <person name="Hilden K."/>
        </authorList>
    </citation>
    <scope>NUCLEOTIDE SEQUENCE [LARGE SCALE GENOMIC DNA]</scope>
    <source>
        <strain evidence="5 6">FBCC735</strain>
    </source>
</reference>
<dbReference type="InterPro" id="IPR029060">
    <property type="entry name" value="PIN-like_dom_sf"/>
</dbReference>
<feature type="domain" description="XPG N-terminal" evidence="4">
    <location>
        <begin position="1"/>
        <end position="113"/>
    </location>
</feature>
<dbReference type="SUPFAM" id="SSF88723">
    <property type="entry name" value="PIN domain-like"/>
    <property type="match status" value="1"/>
</dbReference>
<organism evidence="5 6">
    <name type="scientific">Trametes pubescens</name>
    <name type="common">White-rot fungus</name>
    <dbReference type="NCBI Taxonomy" id="154538"/>
    <lineage>
        <taxon>Eukaryota</taxon>
        <taxon>Fungi</taxon>
        <taxon>Dikarya</taxon>
        <taxon>Basidiomycota</taxon>
        <taxon>Agaricomycotina</taxon>
        <taxon>Agaricomycetes</taxon>
        <taxon>Polyporales</taxon>
        <taxon>Polyporaceae</taxon>
        <taxon>Trametes</taxon>
    </lineage>
</organism>
<evidence type="ECO:0000313" key="5">
    <source>
        <dbReference type="EMBL" id="OJT09398.1"/>
    </source>
</evidence>
<keyword evidence="2" id="KW-0378">Hydrolase</keyword>
<dbReference type="GO" id="GO:0017108">
    <property type="term" value="F:5'-flap endonuclease activity"/>
    <property type="evidence" value="ECO:0007669"/>
    <property type="project" value="TreeGrafter"/>
</dbReference>
<evidence type="ECO:0000259" key="4">
    <source>
        <dbReference type="SMART" id="SM00485"/>
    </source>
</evidence>
<dbReference type="InterPro" id="IPR006084">
    <property type="entry name" value="XPG/Rad2"/>
</dbReference>
<dbReference type="InterPro" id="IPR006086">
    <property type="entry name" value="XPG-I_dom"/>
</dbReference>
<dbReference type="Proteomes" id="UP000184267">
    <property type="component" value="Unassembled WGS sequence"/>
</dbReference>
<proteinExistence type="predicted"/>
<dbReference type="SUPFAM" id="SSF47807">
    <property type="entry name" value="5' to 3' exonuclease, C-terminal subdomain"/>
    <property type="match status" value="1"/>
</dbReference>
<dbReference type="PANTHER" id="PTHR11081">
    <property type="entry name" value="FLAP ENDONUCLEASE FAMILY MEMBER"/>
    <property type="match status" value="1"/>
</dbReference>
<sequence>MGIDGLWKLLDSDICAEKRSLRTLAIAEGFEGPRPDRLYHISVDVSIWMRQLQQVFIKGHAQAGENPELRTFFYRLAMLAERPVHLVFVVDGPLRPPIKRKKHVKNIPHWLTEGMRQFALAFGYSWLEAAGEAEAELAQMNKLGIIDAVLTEDSDALVFGAQVVIRNPSYKRTDSDVVTIYRAANLVKDTGISAGDLVLIALLLGSDYDPVGLPRCGPGIARGLIRYGLGRSLHAALLSHDDAELAAFLPQWRSNLCSRLRTDPSRFLGRQHAALAAAVPPKFPDVNIARLLVSPSLLSPDRYANLDTPRAMDLARLGQLCELYFAWGSSVEILKTFRTALWPGEIVRTLINEGLKEEGSTVQVRSSLLVLLWFAEY</sequence>